<dbReference type="GO" id="GO:0004497">
    <property type="term" value="F:monooxygenase activity"/>
    <property type="evidence" value="ECO:0007669"/>
    <property type="project" value="UniProtKB-KW"/>
</dbReference>
<feature type="compositionally biased region" description="Basic residues" evidence="5">
    <location>
        <begin position="230"/>
        <end position="252"/>
    </location>
</feature>
<dbReference type="Pfam" id="PF00890">
    <property type="entry name" value="FAD_binding_2"/>
    <property type="match status" value="1"/>
</dbReference>
<evidence type="ECO:0000256" key="5">
    <source>
        <dbReference type="SAM" id="MobiDB-lite"/>
    </source>
</evidence>
<sequence>MIMPEAKPERMPEDMPPNAAMSEGKLDAMVEPGGRSSHHASSDWATLKRSVSCWTGTDDDPSNARSDKLGRVTQAHASTQKNAHMPMTMSEADASPTVLVVGGGLAGLFCALECVRNGFGTTLVESKPAIQTAGDFITIGPTAIHVLRRWPSMAAALDRIAYKPEIYYHKQDGELLAGPHDRGRRRHPLAQLWHRPVRAGHRVVGLAARRRPGDLVRVLGRDAGPGRRAPAARRRGVLGRRPPRRRRGDPARAHCRLAHHAAGAAARLGLAGRPAHADWRRGAPVPADDGQRRDAGARGRRVAGAVPASGRREARRW</sequence>
<gene>
    <name evidence="7" type="ORF">PG986_006524</name>
</gene>
<evidence type="ECO:0000256" key="4">
    <source>
        <dbReference type="ARBA" id="ARBA00023033"/>
    </source>
</evidence>
<keyword evidence="8" id="KW-1185">Reference proteome</keyword>
<feature type="region of interest" description="Disordered" evidence="5">
    <location>
        <begin position="1"/>
        <end position="43"/>
    </location>
</feature>
<feature type="region of interest" description="Disordered" evidence="5">
    <location>
        <begin position="275"/>
        <end position="317"/>
    </location>
</feature>
<evidence type="ECO:0000256" key="3">
    <source>
        <dbReference type="ARBA" id="ARBA00023002"/>
    </source>
</evidence>
<dbReference type="GeneID" id="92075808"/>
<dbReference type="PANTHER" id="PTHR13789">
    <property type="entry name" value="MONOOXYGENASE"/>
    <property type="match status" value="1"/>
</dbReference>
<name>A0ABR1QKN7_9PEZI</name>
<dbReference type="EMBL" id="JAQQWE010000004">
    <property type="protein sequence ID" value="KAK7957302.1"/>
    <property type="molecule type" value="Genomic_DNA"/>
</dbReference>
<reference evidence="7 8" key="1">
    <citation type="submission" date="2023-01" db="EMBL/GenBank/DDBJ databases">
        <title>Analysis of 21 Apiospora genomes using comparative genomics revels a genus with tremendous synthesis potential of carbohydrate active enzymes and secondary metabolites.</title>
        <authorList>
            <person name="Sorensen T."/>
        </authorList>
    </citation>
    <scope>NUCLEOTIDE SEQUENCE [LARGE SCALE GENOMIC DNA]</scope>
    <source>
        <strain evidence="7 8">CBS 24483</strain>
    </source>
</reference>
<feature type="region of interest" description="Disordered" evidence="5">
    <location>
        <begin position="56"/>
        <end position="83"/>
    </location>
</feature>
<dbReference type="InterPro" id="IPR050493">
    <property type="entry name" value="FAD-dep_Monooxygenase_BioMet"/>
</dbReference>
<dbReference type="InterPro" id="IPR003953">
    <property type="entry name" value="FAD-dep_OxRdtase_2_FAD-bd"/>
</dbReference>
<dbReference type="SUPFAM" id="SSF51905">
    <property type="entry name" value="FAD/NAD(P)-binding domain"/>
    <property type="match status" value="1"/>
</dbReference>
<dbReference type="Proteomes" id="UP001391051">
    <property type="component" value="Unassembled WGS sequence"/>
</dbReference>
<keyword evidence="4 7" id="KW-0503">Monooxygenase</keyword>
<evidence type="ECO:0000313" key="7">
    <source>
        <dbReference type="EMBL" id="KAK7957302.1"/>
    </source>
</evidence>
<evidence type="ECO:0000259" key="6">
    <source>
        <dbReference type="Pfam" id="PF00890"/>
    </source>
</evidence>
<keyword evidence="3" id="KW-0560">Oxidoreductase</keyword>
<feature type="region of interest" description="Disordered" evidence="5">
    <location>
        <begin position="219"/>
        <end position="252"/>
    </location>
</feature>
<evidence type="ECO:0000256" key="1">
    <source>
        <dbReference type="ARBA" id="ARBA00007992"/>
    </source>
</evidence>
<proteinExistence type="inferred from homology"/>
<dbReference type="RefSeq" id="XP_066702608.1">
    <property type="nucleotide sequence ID" value="XM_066842746.1"/>
</dbReference>
<evidence type="ECO:0000313" key="8">
    <source>
        <dbReference type="Proteomes" id="UP001391051"/>
    </source>
</evidence>
<accession>A0ABR1QKN7</accession>
<feature type="domain" description="FAD-dependent oxidoreductase 2 FAD-binding" evidence="6">
    <location>
        <begin position="98"/>
        <end position="130"/>
    </location>
</feature>
<protein>
    <submittedName>
        <fullName evidence="7">FAD-dependent monooxygenase</fullName>
    </submittedName>
</protein>
<dbReference type="PANTHER" id="PTHR13789:SF236">
    <property type="entry name" value="MONOOXYGENASE, PUTATIVE (AFU_ORTHOLOGUE AFUA_6G12060)-RELATED"/>
    <property type="match status" value="1"/>
</dbReference>
<evidence type="ECO:0000256" key="2">
    <source>
        <dbReference type="ARBA" id="ARBA00022630"/>
    </source>
</evidence>
<feature type="compositionally biased region" description="Basic and acidic residues" evidence="5">
    <location>
        <begin position="1"/>
        <end position="13"/>
    </location>
</feature>
<dbReference type="Gene3D" id="3.50.50.60">
    <property type="entry name" value="FAD/NAD(P)-binding domain"/>
    <property type="match status" value="1"/>
</dbReference>
<organism evidence="7 8">
    <name type="scientific">Apiospora aurea</name>
    <dbReference type="NCBI Taxonomy" id="335848"/>
    <lineage>
        <taxon>Eukaryota</taxon>
        <taxon>Fungi</taxon>
        <taxon>Dikarya</taxon>
        <taxon>Ascomycota</taxon>
        <taxon>Pezizomycotina</taxon>
        <taxon>Sordariomycetes</taxon>
        <taxon>Xylariomycetidae</taxon>
        <taxon>Amphisphaeriales</taxon>
        <taxon>Apiosporaceae</taxon>
        <taxon>Apiospora</taxon>
    </lineage>
</organism>
<comment type="similarity">
    <text evidence="1">Belongs to the paxM FAD-dependent monooxygenase family.</text>
</comment>
<keyword evidence="2" id="KW-0285">Flavoprotein</keyword>
<comment type="caution">
    <text evidence="7">The sequence shown here is derived from an EMBL/GenBank/DDBJ whole genome shotgun (WGS) entry which is preliminary data.</text>
</comment>
<dbReference type="InterPro" id="IPR036188">
    <property type="entry name" value="FAD/NAD-bd_sf"/>
</dbReference>